<dbReference type="Gene3D" id="3.40.50.1360">
    <property type="match status" value="1"/>
</dbReference>
<evidence type="ECO:0000313" key="6">
    <source>
        <dbReference type="Proteomes" id="UP000050949"/>
    </source>
</evidence>
<evidence type="ECO:0000313" key="5">
    <source>
        <dbReference type="EMBL" id="KRM28809.1"/>
    </source>
</evidence>
<dbReference type="GO" id="GO:0003700">
    <property type="term" value="F:DNA-binding transcription factor activity"/>
    <property type="evidence" value="ECO:0007669"/>
    <property type="project" value="InterPro"/>
</dbReference>
<dbReference type="SMART" id="SM00420">
    <property type="entry name" value="HTH_DEOR"/>
    <property type="match status" value="1"/>
</dbReference>
<dbReference type="PROSITE" id="PS00894">
    <property type="entry name" value="HTH_DEOR_1"/>
    <property type="match status" value="1"/>
</dbReference>
<dbReference type="AlphaFoldDB" id="A0A0R1XM79"/>
<dbReference type="InterPro" id="IPR001034">
    <property type="entry name" value="DeoR_HTH"/>
</dbReference>
<organism evidence="5 6">
    <name type="scientific">Schleiferilactobacillus harbinensis DSM 16991</name>
    <dbReference type="NCBI Taxonomy" id="1122147"/>
    <lineage>
        <taxon>Bacteria</taxon>
        <taxon>Bacillati</taxon>
        <taxon>Bacillota</taxon>
        <taxon>Bacilli</taxon>
        <taxon>Lactobacillales</taxon>
        <taxon>Lactobacillaceae</taxon>
        <taxon>Schleiferilactobacillus</taxon>
    </lineage>
</organism>
<dbReference type="OrthoDB" id="9798651at2"/>
<dbReference type="RefSeq" id="WP_051225461.1">
    <property type="nucleotide sequence ID" value="NZ_AUEH01000062.1"/>
</dbReference>
<dbReference type="PATRIC" id="fig|1122147.4.peg.1575"/>
<dbReference type="InterPro" id="IPR036390">
    <property type="entry name" value="WH_DNA-bd_sf"/>
</dbReference>
<dbReference type="SUPFAM" id="SSF100950">
    <property type="entry name" value="NagB/RpiA/CoA transferase-like"/>
    <property type="match status" value="1"/>
</dbReference>
<feature type="domain" description="HTH deoR-type" evidence="4">
    <location>
        <begin position="3"/>
        <end position="58"/>
    </location>
</feature>
<evidence type="ECO:0000259" key="4">
    <source>
        <dbReference type="PROSITE" id="PS51000"/>
    </source>
</evidence>
<accession>A0A0R1XM79</accession>
<dbReference type="InterPro" id="IPR018356">
    <property type="entry name" value="Tscrpt_reg_HTH_DeoR_CS"/>
</dbReference>
<dbReference type="Pfam" id="PF00455">
    <property type="entry name" value="DeoRC"/>
    <property type="match status" value="1"/>
</dbReference>
<keyword evidence="2" id="KW-0238">DNA-binding</keyword>
<dbReference type="eggNOG" id="COG1349">
    <property type="taxonomic scope" value="Bacteria"/>
</dbReference>
<dbReference type="GO" id="GO:0003677">
    <property type="term" value="F:DNA binding"/>
    <property type="evidence" value="ECO:0007669"/>
    <property type="project" value="UniProtKB-KW"/>
</dbReference>
<dbReference type="InterPro" id="IPR036388">
    <property type="entry name" value="WH-like_DNA-bd_sf"/>
</dbReference>
<keyword evidence="1" id="KW-0805">Transcription regulation</keyword>
<protein>
    <submittedName>
        <fullName evidence="5">DeoR family transcriptional regulator</fullName>
    </submittedName>
</protein>
<dbReference type="PANTHER" id="PTHR30363:SF51">
    <property type="entry name" value="HTH-TYPE TRANSCRIPTIONAL REPRESSOR GLCR"/>
    <property type="match status" value="1"/>
</dbReference>
<dbReference type="PROSITE" id="PS51000">
    <property type="entry name" value="HTH_DEOR_2"/>
    <property type="match status" value="1"/>
</dbReference>
<dbReference type="SMART" id="SM01134">
    <property type="entry name" value="DeoRC"/>
    <property type="match status" value="1"/>
</dbReference>
<reference evidence="5 6" key="1">
    <citation type="journal article" date="2015" name="Genome Announc.">
        <title>Expanding the biotechnology potential of lactobacilli through comparative genomics of 213 strains and associated genera.</title>
        <authorList>
            <person name="Sun Z."/>
            <person name="Harris H.M."/>
            <person name="McCann A."/>
            <person name="Guo C."/>
            <person name="Argimon S."/>
            <person name="Zhang W."/>
            <person name="Yang X."/>
            <person name="Jeffery I.B."/>
            <person name="Cooney J.C."/>
            <person name="Kagawa T.F."/>
            <person name="Liu W."/>
            <person name="Song Y."/>
            <person name="Salvetti E."/>
            <person name="Wrobel A."/>
            <person name="Rasinkangas P."/>
            <person name="Parkhill J."/>
            <person name="Rea M.C."/>
            <person name="O'Sullivan O."/>
            <person name="Ritari J."/>
            <person name="Douillard F.P."/>
            <person name="Paul Ross R."/>
            <person name="Yang R."/>
            <person name="Briner A.E."/>
            <person name="Felis G.E."/>
            <person name="de Vos W.M."/>
            <person name="Barrangou R."/>
            <person name="Klaenhammer T.R."/>
            <person name="Caufield P.W."/>
            <person name="Cui Y."/>
            <person name="Zhang H."/>
            <person name="O'Toole P.W."/>
        </authorList>
    </citation>
    <scope>NUCLEOTIDE SEQUENCE [LARGE SCALE GENOMIC DNA]</scope>
    <source>
        <strain evidence="5 6">DSM 16991</strain>
    </source>
</reference>
<dbReference type="Gene3D" id="1.10.10.10">
    <property type="entry name" value="Winged helix-like DNA-binding domain superfamily/Winged helix DNA-binding domain"/>
    <property type="match status" value="1"/>
</dbReference>
<gene>
    <name evidence="5" type="ORF">FC91_GL001520</name>
</gene>
<dbReference type="InterPro" id="IPR014036">
    <property type="entry name" value="DeoR-like_C"/>
</dbReference>
<evidence type="ECO:0000256" key="3">
    <source>
        <dbReference type="ARBA" id="ARBA00023163"/>
    </source>
</evidence>
<evidence type="ECO:0000256" key="1">
    <source>
        <dbReference type="ARBA" id="ARBA00023015"/>
    </source>
</evidence>
<sequence>MYQQQRIQALIEWLRRDGQLTTKQIMAKFAVSRETARRDMMAIVKLGQAQRTHGGIVQTQKALPVLDYLERQHQFSDAKTAMAAAALPLIEPHMTLFLDVSTTVLALCQQLHEPATVFTDSLDNALTLATHPNIDLHLLGGRFEAKNRLFYSRDSLTTLANVTFDIAVLGTASLDAAGIYVNDDNDAAMKRQATAQARKVIVLAEHQKFQKQTPYLSARWADIDLLITDQALTANEKVPSDVSVIVAGQNA</sequence>
<dbReference type="InterPro" id="IPR037171">
    <property type="entry name" value="NagB/RpiA_transferase-like"/>
</dbReference>
<dbReference type="SUPFAM" id="SSF46785">
    <property type="entry name" value="Winged helix' DNA-binding domain"/>
    <property type="match status" value="1"/>
</dbReference>
<dbReference type="PANTHER" id="PTHR30363">
    <property type="entry name" value="HTH-TYPE TRANSCRIPTIONAL REGULATOR SRLR-RELATED"/>
    <property type="match status" value="1"/>
</dbReference>
<dbReference type="Proteomes" id="UP000050949">
    <property type="component" value="Unassembled WGS sequence"/>
</dbReference>
<name>A0A0R1XM79_9LACO</name>
<comment type="caution">
    <text evidence="5">The sequence shown here is derived from an EMBL/GenBank/DDBJ whole genome shotgun (WGS) entry which is preliminary data.</text>
</comment>
<dbReference type="Pfam" id="PF08220">
    <property type="entry name" value="HTH_DeoR"/>
    <property type="match status" value="1"/>
</dbReference>
<evidence type="ECO:0000256" key="2">
    <source>
        <dbReference type="ARBA" id="ARBA00023125"/>
    </source>
</evidence>
<dbReference type="InterPro" id="IPR050313">
    <property type="entry name" value="Carb_Metab_HTH_regulators"/>
</dbReference>
<proteinExistence type="predicted"/>
<keyword evidence="3" id="KW-0804">Transcription</keyword>
<dbReference type="GeneID" id="78510357"/>
<dbReference type="EMBL" id="AZFW01000025">
    <property type="protein sequence ID" value="KRM28809.1"/>
    <property type="molecule type" value="Genomic_DNA"/>
</dbReference>